<organism evidence="2 3">
    <name type="scientific">Chlorella sorokiniana</name>
    <name type="common">Freshwater green alga</name>
    <dbReference type="NCBI Taxonomy" id="3076"/>
    <lineage>
        <taxon>Eukaryota</taxon>
        <taxon>Viridiplantae</taxon>
        <taxon>Chlorophyta</taxon>
        <taxon>core chlorophytes</taxon>
        <taxon>Trebouxiophyceae</taxon>
        <taxon>Chlorellales</taxon>
        <taxon>Chlorellaceae</taxon>
        <taxon>Chlorella clade</taxon>
        <taxon>Chlorella</taxon>
    </lineage>
</organism>
<protein>
    <submittedName>
        <fullName evidence="2">Uncharacterized protein</fullName>
    </submittedName>
</protein>
<feature type="chain" id="PRO_5015176755" evidence="1">
    <location>
        <begin position="26"/>
        <end position="184"/>
    </location>
</feature>
<gene>
    <name evidence="2" type="ORF">C2E21_6553</name>
</gene>
<evidence type="ECO:0000256" key="1">
    <source>
        <dbReference type="SAM" id="SignalP"/>
    </source>
</evidence>
<reference evidence="2 3" key="1">
    <citation type="journal article" date="2018" name="Plant J.">
        <title>Genome sequences of Chlorella sorokiniana UTEX 1602 and Micractinium conductrix SAG 241.80: implications to maltose excretion by a green alga.</title>
        <authorList>
            <person name="Arriola M.B."/>
            <person name="Velmurugan N."/>
            <person name="Zhang Y."/>
            <person name="Plunkett M.H."/>
            <person name="Hondzo H."/>
            <person name="Barney B.M."/>
        </authorList>
    </citation>
    <scope>NUCLEOTIDE SEQUENCE [LARGE SCALE GENOMIC DNA]</scope>
    <source>
        <strain evidence="3">UTEX 1602</strain>
    </source>
</reference>
<dbReference type="AlphaFoldDB" id="A0A2P6TJP1"/>
<dbReference type="Gene3D" id="1.20.120.20">
    <property type="entry name" value="Apolipoprotein"/>
    <property type="match status" value="1"/>
</dbReference>
<proteinExistence type="predicted"/>
<dbReference type="EMBL" id="LHPG02000013">
    <property type="protein sequence ID" value="PRW44289.1"/>
    <property type="molecule type" value="Genomic_DNA"/>
</dbReference>
<keyword evidence="1" id="KW-0732">Signal</keyword>
<keyword evidence="3" id="KW-1185">Reference proteome</keyword>
<feature type="signal peptide" evidence="1">
    <location>
        <begin position="1"/>
        <end position="25"/>
    </location>
</feature>
<evidence type="ECO:0000313" key="2">
    <source>
        <dbReference type="EMBL" id="PRW44289.1"/>
    </source>
</evidence>
<evidence type="ECO:0000313" key="3">
    <source>
        <dbReference type="Proteomes" id="UP000239899"/>
    </source>
</evidence>
<sequence length="184" mass="17775">MPSKLVPAAALAALLSLAMLQPAIAGRALRDSTSDAIEKTRQCLNAAIDSAQAVGSCTEEELTTQCVQDLSTAVQDQGDFEGCANTLKDIVPKLPALVGQPIKDAVNTAASQVSSGAGTAIDAVKGAASTATGAVADAGKAAGGAVVDAGKTAGGAITDAAGKVGSAFQDAGSAISSGLSSIFG</sequence>
<name>A0A2P6TJP1_CHLSO</name>
<comment type="caution">
    <text evidence="2">The sequence shown here is derived from an EMBL/GenBank/DDBJ whole genome shotgun (WGS) entry which is preliminary data.</text>
</comment>
<accession>A0A2P6TJP1</accession>
<dbReference type="Proteomes" id="UP000239899">
    <property type="component" value="Unassembled WGS sequence"/>
</dbReference>